<feature type="transmembrane region" description="Helical" evidence="14">
    <location>
        <begin position="54"/>
        <end position="75"/>
    </location>
</feature>
<sequence length="275" mass="31523">MKIQMEGFQKLQDDLEKVIEKEDSNSSITTDSDEKHEFRNLRERLMYILHTNKFNIIVVALVILDSLLVIAELLLDMNIIEVSDHRGGAELAPKILHYSSLAILSVFIVEIFVKLYAYRLSFFRHKMEVFDAVIVIVSFILDIIFRNKEGPESGAGLLVILRLWRVTRILNGIVVSVKKQAEKKIQREKRLRMACEKELSKYREYCATQEQEIELMKGLLLKHGIDLHESQSQPPEVSKKDIIADINLVAESEKAPPFPPETPPTGEHSDTPDTN</sequence>
<evidence type="ECO:0000256" key="3">
    <source>
        <dbReference type="ARBA" id="ARBA00022448"/>
    </source>
</evidence>
<evidence type="ECO:0000256" key="7">
    <source>
        <dbReference type="ARBA" id="ARBA00022989"/>
    </source>
</evidence>
<dbReference type="PANTHER" id="PTHR46480">
    <property type="entry name" value="F20B24.22"/>
    <property type="match status" value="1"/>
</dbReference>
<keyword evidence="6" id="KW-0851">Voltage-gated channel</keyword>
<keyword evidence="7 14" id="KW-1133">Transmembrane helix</keyword>
<dbReference type="AlphaFoldDB" id="A0A8W8K3N0"/>
<feature type="region of interest" description="Disordered" evidence="13">
    <location>
        <begin position="252"/>
        <end position="275"/>
    </location>
</feature>
<dbReference type="OrthoDB" id="427456at2759"/>
<proteinExistence type="predicted"/>
<evidence type="ECO:0000256" key="8">
    <source>
        <dbReference type="ARBA" id="ARBA00023054"/>
    </source>
</evidence>
<evidence type="ECO:0000256" key="2">
    <source>
        <dbReference type="ARBA" id="ARBA00015897"/>
    </source>
</evidence>
<evidence type="ECO:0000256" key="12">
    <source>
        <dbReference type="ARBA" id="ARBA00031989"/>
    </source>
</evidence>
<evidence type="ECO:0000256" key="9">
    <source>
        <dbReference type="ARBA" id="ARBA00023065"/>
    </source>
</evidence>
<keyword evidence="3" id="KW-0813">Transport</keyword>
<evidence type="ECO:0000256" key="5">
    <source>
        <dbReference type="ARBA" id="ARBA00022692"/>
    </source>
</evidence>
<evidence type="ECO:0000256" key="1">
    <source>
        <dbReference type="ARBA" id="ARBA00004651"/>
    </source>
</evidence>
<evidence type="ECO:0000256" key="10">
    <source>
        <dbReference type="ARBA" id="ARBA00023136"/>
    </source>
</evidence>
<evidence type="ECO:0000313" key="16">
    <source>
        <dbReference type="EnsemblMetazoa" id="G21969.1:cds"/>
    </source>
</evidence>
<dbReference type="PANTHER" id="PTHR46480:SF1">
    <property type="entry name" value="VOLTAGE-GATED HYDROGEN CHANNEL 1"/>
    <property type="match status" value="1"/>
</dbReference>
<dbReference type="InterPro" id="IPR031846">
    <property type="entry name" value="Hvcn1"/>
</dbReference>
<organism evidence="16 17">
    <name type="scientific">Magallana gigas</name>
    <name type="common">Pacific oyster</name>
    <name type="synonym">Crassostrea gigas</name>
    <dbReference type="NCBI Taxonomy" id="29159"/>
    <lineage>
        <taxon>Eukaryota</taxon>
        <taxon>Metazoa</taxon>
        <taxon>Spiralia</taxon>
        <taxon>Lophotrochozoa</taxon>
        <taxon>Mollusca</taxon>
        <taxon>Bivalvia</taxon>
        <taxon>Autobranchia</taxon>
        <taxon>Pteriomorphia</taxon>
        <taxon>Ostreida</taxon>
        <taxon>Ostreoidea</taxon>
        <taxon>Ostreidae</taxon>
        <taxon>Magallana</taxon>
    </lineage>
</organism>
<evidence type="ECO:0000259" key="15">
    <source>
        <dbReference type="Pfam" id="PF00520"/>
    </source>
</evidence>
<name>A0A8W8K3N0_MAGGI</name>
<evidence type="ECO:0000256" key="14">
    <source>
        <dbReference type="SAM" id="Phobius"/>
    </source>
</evidence>
<keyword evidence="8" id="KW-0175">Coiled coil</keyword>
<keyword evidence="11" id="KW-0407">Ion channel</keyword>
<keyword evidence="4" id="KW-1003">Cell membrane</keyword>
<dbReference type="GO" id="GO:0005886">
    <property type="term" value="C:plasma membrane"/>
    <property type="evidence" value="ECO:0007669"/>
    <property type="project" value="UniProtKB-SubCell"/>
</dbReference>
<dbReference type="GeneID" id="105321839"/>
<reference evidence="16" key="1">
    <citation type="submission" date="2022-08" db="UniProtKB">
        <authorList>
            <consortium name="EnsemblMetazoa"/>
        </authorList>
    </citation>
    <scope>IDENTIFICATION</scope>
    <source>
        <strain evidence="16">05x7-T-G4-1.051#20</strain>
    </source>
</reference>
<keyword evidence="9" id="KW-0406">Ion transport</keyword>
<evidence type="ECO:0000256" key="4">
    <source>
        <dbReference type="ARBA" id="ARBA00022475"/>
    </source>
</evidence>
<dbReference type="KEGG" id="crg:105321839"/>
<dbReference type="GO" id="GO:0030171">
    <property type="term" value="F:voltage-gated proton channel activity"/>
    <property type="evidence" value="ECO:0007669"/>
    <property type="project" value="InterPro"/>
</dbReference>
<dbReference type="Gene3D" id="1.20.120.350">
    <property type="entry name" value="Voltage-gated potassium channels. Chain C"/>
    <property type="match status" value="1"/>
</dbReference>
<evidence type="ECO:0000313" key="17">
    <source>
        <dbReference type="Proteomes" id="UP000005408"/>
    </source>
</evidence>
<accession>A0A8W8K3N0</accession>
<dbReference type="InterPro" id="IPR005821">
    <property type="entry name" value="Ion_trans_dom"/>
</dbReference>
<evidence type="ECO:0000256" key="11">
    <source>
        <dbReference type="ARBA" id="ARBA00023303"/>
    </source>
</evidence>
<dbReference type="Pfam" id="PF00520">
    <property type="entry name" value="Ion_trans"/>
    <property type="match status" value="1"/>
</dbReference>
<comment type="subcellular location">
    <subcellularLocation>
        <location evidence="1">Cell membrane</location>
        <topology evidence="1">Multi-pass membrane protein</topology>
    </subcellularLocation>
</comment>
<feature type="domain" description="Ion transport" evidence="15">
    <location>
        <begin position="54"/>
        <end position="171"/>
    </location>
</feature>
<keyword evidence="10 14" id="KW-0472">Membrane</keyword>
<dbReference type="Proteomes" id="UP000005408">
    <property type="component" value="Unassembled WGS sequence"/>
</dbReference>
<evidence type="ECO:0000256" key="6">
    <source>
        <dbReference type="ARBA" id="ARBA00022882"/>
    </source>
</evidence>
<dbReference type="OMA" id="LRNRDYC"/>
<dbReference type="SUPFAM" id="SSF81324">
    <property type="entry name" value="Voltage-gated potassium channels"/>
    <property type="match status" value="1"/>
</dbReference>
<feature type="transmembrane region" description="Helical" evidence="14">
    <location>
        <begin position="95"/>
        <end position="117"/>
    </location>
</feature>
<dbReference type="EnsemblMetazoa" id="G21969.1">
    <property type="protein sequence ID" value="G21969.1:cds"/>
    <property type="gene ID" value="G21969"/>
</dbReference>
<dbReference type="InterPro" id="IPR027359">
    <property type="entry name" value="Volt_channel_dom_sf"/>
</dbReference>
<dbReference type="GO" id="GO:0034702">
    <property type="term" value="C:monoatomic ion channel complex"/>
    <property type="evidence" value="ECO:0007669"/>
    <property type="project" value="UniProtKB-KW"/>
</dbReference>
<keyword evidence="5 14" id="KW-0812">Transmembrane</keyword>
<evidence type="ECO:0000256" key="13">
    <source>
        <dbReference type="SAM" id="MobiDB-lite"/>
    </source>
</evidence>
<keyword evidence="17" id="KW-1185">Reference proteome</keyword>
<protein>
    <recommendedName>
        <fullName evidence="2">Voltage-gated hydrogen channel 1</fullName>
    </recommendedName>
    <alternativeName>
        <fullName evidence="12">Hydrogen voltage-gated channel 1</fullName>
    </alternativeName>
</protein>